<evidence type="ECO:0000259" key="1">
    <source>
        <dbReference type="Pfam" id="PF13673"/>
    </source>
</evidence>
<comment type="caution">
    <text evidence="2">The sequence shown here is derived from an EMBL/GenBank/DDBJ whole genome shotgun (WGS) entry which is preliminary data.</text>
</comment>
<keyword evidence="3" id="KW-1185">Reference proteome</keyword>
<evidence type="ECO:0000313" key="3">
    <source>
        <dbReference type="Proteomes" id="UP001500751"/>
    </source>
</evidence>
<gene>
    <name evidence="2" type="ORF">GCM10009839_30230</name>
</gene>
<dbReference type="Proteomes" id="UP001500751">
    <property type="component" value="Unassembled WGS sequence"/>
</dbReference>
<feature type="domain" description="N-acetyltransferase" evidence="1">
    <location>
        <begin position="120"/>
        <end position="195"/>
    </location>
</feature>
<protein>
    <submittedName>
        <fullName evidence="2">GNAT family N-acetyltransferase</fullName>
    </submittedName>
</protein>
<name>A0ABP5FPM8_9ACTN</name>
<proteinExistence type="predicted"/>
<dbReference type="Gene3D" id="3.40.630.30">
    <property type="match status" value="1"/>
</dbReference>
<evidence type="ECO:0000313" key="2">
    <source>
        <dbReference type="EMBL" id="GAA2028893.1"/>
    </source>
</evidence>
<dbReference type="Pfam" id="PF13673">
    <property type="entry name" value="Acetyltransf_10"/>
    <property type="match status" value="1"/>
</dbReference>
<dbReference type="SUPFAM" id="SSF55729">
    <property type="entry name" value="Acyl-CoA N-acyltransferases (Nat)"/>
    <property type="match status" value="1"/>
</dbReference>
<dbReference type="PANTHER" id="PTHR42791">
    <property type="entry name" value="GNAT FAMILY ACETYLTRANSFERASE"/>
    <property type="match status" value="1"/>
</dbReference>
<dbReference type="PANTHER" id="PTHR42791:SF1">
    <property type="entry name" value="N-ACETYLTRANSFERASE DOMAIN-CONTAINING PROTEIN"/>
    <property type="match status" value="1"/>
</dbReference>
<accession>A0ABP5FPM8</accession>
<dbReference type="CDD" id="cd04301">
    <property type="entry name" value="NAT_SF"/>
    <property type="match status" value="1"/>
</dbReference>
<dbReference type="EMBL" id="BAAAQN010000015">
    <property type="protein sequence ID" value="GAA2028893.1"/>
    <property type="molecule type" value="Genomic_DNA"/>
</dbReference>
<dbReference type="InterPro" id="IPR016181">
    <property type="entry name" value="Acyl_CoA_acyltransferase"/>
</dbReference>
<dbReference type="InterPro" id="IPR000182">
    <property type="entry name" value="GNAT_dom"/>
</dbReference>
<sequence>MSPDHHQIVLGTPRDIEPLGALIAHAFHDLAPSVWLIPDPEARRTVLPAYFRLLVEDADRRGCIYTTTERTGAALWLPGTTNQPDAAGWDSVLAVVTGPWAARFRIFEELLAKHHPVGLRHEHLAILAVDPDHQRQGIGTALLATHHRRLDQGADPAATYLEASDPATRQLYLTCGYTDHGEPIHLPDGPVMFPMLRQAAPAPTLNASGQGAGL</sequence>
<dbReference type="RefSeq" id="WP_344666225.1">
    <property type="nucleotide sequence ID" value="NZ_BAAAQN010000015.1"/>
</dbReference>
<reference evidence="3" key="1">
    <citation type="journal article" date="2019" name="Int. J. Syst. Evol. Microbiol.">
        <title>The Global Catalogue of Microorganisms (GCM) 10K type strain sequencing project: providing services to taxonomists for standard genome sequencing and annotation.</title>
        <authorList>
            <consortium name="The Broad Institute Genomics Platform"/>
            <consortium name="The Broad Institute Genome Sequencing Center for Infectious Disease"/>
            <person name="Wu L."/>
            <person name="Ma J."/>
        </authorList>
    </citation>
    <scope>NUCLEOTIDE SEQUENCE [LARGE SCALE GENOMIC DNA]</scope>
    <source>
        <strain evidence="3">JCM 16014</strain>
    </source>
</reference>
<dbReference type="InterPro" id="IPR052523">
    <property type="entry name" value="Trichothecene_AcTrans"/>
</dbReference>
<organism evidence="2 3">
    <name type="scientific">Catenulispora yoronensis</name>
    <dbReference type="NCBI Taxonomy" id="450799"/>
    <lineage>
        <taxon>Bacteria</taxon>
        <taxon>Bacillati</taxon>
        <taxon>Actinomycetota</taxon>
        <taxon>Actinomycetes</taxon>
        <taxon>Catenulisporales</taxon>
        <taxon>Catenulisporaceae</taxon>
        <taxon>Catenulispora</taxon>
    </lineage>
</organism>